<keyword evidence="3" id="KW-0217">Developmental protein</keyword>
<dbReference type="FunFam" id="1.10.10.10:FF:000003">
    <property type="entry name" value="Paired box protein Pax-6"/>
    <property type="match status" value="1"/>
</dbReference>
<comment type="subcellular location">
    <subcellularLocation>
        <location evidence="1">Nucleus</location>
    </subcellularLocation>
</comment>
<feature type="region of interest" description="Disordered" evidence="10">
    <location>
        <begin position="125"/>
        <end position="153"/>
    </location>
</feature>
<dbReference type="InterPro" id="IPR043565">
    <property type="entry name" value="PAX_fam"/>
</dbReference>
<keyword evidence="13" id="KW-1185">Reference proteome</keyword>
<dbReference type="GO" id="GO:0000981">
    <property type="term" value="F:DNA-binding transcription factor activity, RNA polymerase II-specific"/>
    <property type="evidence" value="ECO:0007669"/>
    <property type="project" value="TreeGrafter"/>
</dbReference>
<evidence type="ECO:0000256" key="3">
    <source>
        <dbReference type="ARBA" id="ARBA00022473"/>
    </source>
</evidence>
<feature type="compositionally biased region" description="Basic and acidic residues" evidence="10">
    <location>
        <begin position="141"/>
        <end position="153"/>
    </location>
</feature>
<dbReference type="GO" id="GO:0005634">
    <property type="term" value="C:nucleus"/>
    <property type="evidence" value="ECO:0007669"/>
    <property type="project" value="UniProtKB-SubCell"/>
</dbReference>
<dbReference type="SUPFAM" id="SSF46689">
    <property type="entry name" value="Homeodomain-like"/>
    <property type="match status" value="1"/>
</dbReference>
<dbReference type="Gene3D" id="1.10.10.10">
    <property type="entry name" value="Winged helix-like DNA-binding domain superfamily/Winged helix DNA-binding domain"/>
    <property type="match status" value="2"/>
</dbReference>
<protein>
    <recommendedName>
        <fullName evidence="11">Paired domain-containing protein</fullName>
    </recommendedName>
</protein>
<dbReference type="CDD" id="cd00131">
    <property type="entry name" value="PAX"/>
    <property type="match status" value="1"/>
</dbReference>
<dbReference type="InterPro" id="IPR001523">
    <property type="entry name" value="Paired_dom"/>
</dbReference>
<dbReference type="PROSITE" id="PS00034">
    <property type="entry name" value="PAIRED_1"/>
    <property type="match status" value="1"/>
</dbReference>
<keyword evidence="8" id="KW-0804">Transcription</keyword>
<dbReference type="PRINTS" id="PR00027">
    <property type="entry name" value="PAIREDBOX"/>
</dbReference>
<name>A0A8C3K0W6_9CHAR</name>
<dbReference type="Pfam" id="PF00292">
    <property type="entry name" value="PAX"/>
    <property type="match status" value="1"/>
</dbReference>
<evidence type="ECO:0000256" key="10">
    <source>
        <dbReference type="SAM" id="MobiDB-lite"/>
    </source>
</evidence>
<evidence type="ECO:0000256" key="5">
    <source>
        <dbReference type="ARBA" id="ARBA00023015"/>
    </source>
</evidence>
<dbReference type="PROSITE" id="PS51057">
    <property type="entry name" value="PAIRED_2"/>
    <property type="match status" value="1"/>
</dbReference>
<evidence type="ECO:0000256" key="7">
    <source>
        <dbReference type="ARBA" id="ARBA00023155"/>
    </source>
</evidence>
<dbReference type="FunFam" id="1.10.10.10:FF:000031">
    <property type="entry name" value="Paired box protein Pax-7"/>
    <property type="match status" value="1"/>
</dbReference>
<keyword evidence="6" id="KW-0238">DNA-binding</keyword>
<evidence type="ECO:0000256" key="8">
    <source>
        <dbReference type="ARBA" id="ARBA00023163"/>
    </source>
</evidence>
<dbReference type="PANTHER" id="PTHR45636">
    <property type="entry name" value="PAIRED BOX PROTEIN PAX-6-RELATED-RELATED"/>
    <property type="match status" value="1"/>
</dbReference>
<keyword evidence="5" id="KW-0805">Transcription regulation</keyword>
<sequence>MGERFLPSLQNSKYRERSWRVNQLGGVFINGRPLPNHIRHKIVEMAHHGIRPCVISRQLRVSHGCVSKILCRYQETGSIRPGAIGGSKPRVATPDVEKKIEEYKRENPGMFSWEIRDRLLKDGHCDRSTVPSGEKAAWQEGHPDTYRKTEGND</sequence>
<accession>A0A8C3K0W6</accession>
<evidence type="ECO:0000313" key="13">
    <source>
        <dbReference type="Proteomes" id="UP000694419"/>
    </source>
</evidence>
<dbReference type="Ensembl" id="ENSCPGT00000017692.1">
    <property type="protein sequence ID" value="ENSCPGP00000016174.1"/>
    <property type="gene ID" value="ENSCPGG00000011392.1"/>
</dbReference>
<dbReference type="InterPro" id="IPR036388">
    <property type="entry name" value="WH-like_DNA-bd_sf"/>
</dbReference>
<dbReference type="PANTHER" id="PTHR45636:SF26">
    <property type="entry name" value="PAIRED BOX PROTEIN PAX-7"/>
    <property type="match status" value="1"/>
</dbReference>
<dbReference type="AlphaFoldDB" id="A0A8C3K0W6"/>
<organism evidence="12 13">
    <name type="scientific">Calidris pygmaea</name>
    <name type="common">Spoon-billed sandpiper</name>
    <dbReference type="NCBI Taxonomy" id="425635"/>
    <lineage>
        <taxon>Eukaryota</taxon>
        <taxon>Metazoa</taxon>
        <taxon>Chordata</taxon>
        <taxon>Craniata</taxon>
        <taxon>Vertebrata</taxon>
        <taxon>Euteleostomi</taxon>
        <taxon>Archelosauria</taxon>
        <taxon>Archosauria</taxon>
        <taxon>Dinosauria</taxon>
        <taxon>Saurischia</taxon>
        <taxon>Theropoda</taxon>
        <taxon>Coelurosauria</taxon>
        <taxon>Aves</taxon>
        <taxon>Neognathae</taxon>
        <taxon>Neoaves</taxon>
        <taxon>Charadriiformes</taxon>
        <taxon>Scolopacidae</taxon>
        <taxon>Calidris</taxon>
    </lineage>
</organism>
<evidence type="ECO:0000256" key="6">
    <source>
        <dbReference type="ARBA" id="ARBA00023125"/>
    </source>
</evidence>
<keyword evidence="7" id="KW-0371">Homeobox</keyword>
<reference evidence="12" key="1">
    <citation type="submission" date="2025-08" db="UniProtKB">
        <authorList>
            <consortium name="Ensembl"/>
        </authorList>
    </citation>
    <scope>IDENTIFICATION</scope>
</reference>
<keyword evidence="9" id="KW-0539">Nucleus</keyword>
<dbReference type="InterPro" id="IPR043182">
    <property type="entry name" value="PAIRED_DNA-bd_dom"/>
</dbReference>
<dbReference type="Proteomes" id="UP000694419">
    <property type="component" value="Unplaced"/>
</dbReference>
<dbReference type="InterPro" id="IPR009057">
    <property type="entry name" value="Homeodomain-like_sf"/>
</dbReference>
<evidence type="ECO:0000256" key="2">
    <source>
        <dbReference type="ARBA" id="ARBA00005733"/>
    </source>
</evidence>
<evidence type="ECO:0000313" key="12">
    <source>
        <dbReference type="Ensembl" id="ENSCPGP00000016174.1"/>
    </source>
</evidence>
<comment type="similarity">
    <text evidence="2">Belongs to the paired homeobox family.</text>
</comment>
<keyword evidence="4" id="KW-0563">Paired box</keyword>
<evidence type="ECO:0000256" key="9">
    <source>
        <dbReference type="ARBA" id="ARBA00023242"/>
    </source>
</evidence>
<feature type="domain" description="Paired" evidence="11">
    <location>
        <begin position="17"/>
        <end position="143"/>
    </location>
</feature>
<evidence type="ECO:0000256" key="1">
    <source>
        <dbReference type="ARBA" id="ARBA00004123"/>
    </source>
</evidence>
<reference evidence="12" key="2">
    <citation type="submission" date="2025-09" db="UniProtKB">
        <authorList>
            <consortium name="Ensembl"/>
        </authorList>
    </citation>
    <scope>IDENTIFICATION</scope>
</reference>
<dbReference type="SMART" id="SM00351">
    <property type="entry name" value="PAX"/>
    <property type="match status" value="1"/>
</dbReference>
<evidence type="ECO:0000256" key="4">
    <source>
        <dbReference type="ARBA" id="ARBA00022724"/>
    </source>
</evidence>
<dbReference type="GO" id="GO:0000978">
    <property type="term" value="F:RNA polymerase II cis-regulatory region sequence-specific DNA binding"/>
    <property type="evidence" value="ECO:0007669"/>
    <property type="project" value="TreeGrafter"/>
</dbReference>
<evidence type="ECO:0000259" key="11">
    <source>
        <dbReference type="PROSITE" id="PS51057"/>
    </source>
</evidence>
<proteinExistence type="inferred from homology"/>